<keyword evidence="2" id="KW-1185">Reference proteome</keyword>
<evidence type="ECO:0000313" key="1">
    <source>
        <dbReference type="EMBL" id="KLT38358.1"/>
    </source>
</evidence>
<reference evidence="1 2" key="1">
    <citation type="submission" date="2015-03" db="EMBL/GenBank/DDBJ databases">
        <title>Genomics and transcriptomics of the oil-accumulating basidiomycete yeast T. oleaginosus allow insights into substrate utilization and the diverse evolutionary trajectories of mating systems in fungi.</title>
        <authorList>
            <consortium name="DOE Joint Genome Institute"/>
            <person name="Kourist R."/>
            <person name="Kracht O."/>
            <person name="Bracharz F."/>
            <person name="Lipzen A."/>
            <person name="Nolan M."/>
            <person name="Ohm R."/>
            <person name="Grigoriev I."/>
            <person name="Sun S."/>
            <person name="Heitman J."/>
            <person name="Bruck T."/>
            <person name="Nowrousian M."/>
        </authorList>
    </citation>
    <scope>NUCLEOTIDE SEQUENCE [LARGE SCALE GENOMIC DNA]</scope>
    <source>
        <strain evidence="1 2">IBC0246</strain>
    </source>
</reference>
<proteinExistence type="predicted"/>
<name>A0A0J0XBB6_9TREE</name>
<gene>
    <name evidence="1" type="ORF">CC85DRAFT_37680</name>
</gene>
<dbReference type="AlphaFoldDB" id="A0A0J0XBB6"/>
<protein>
    <submittedName>
        <fullName evidence="1">Uncharacterized protein</fullName>
    </submittedName>
</protein>
<dbReference type="Proteomes" id="UP000053611">
    <property type="component" value="Unassembled WGS sequence"/>
</dbReference>
<sequence>MQHLHSYNTTAEGAVQSYGQQLRLTLRQSSPRECDMGRMREARAHRIWRVSKILLRFARCVRGRAPWAIGRGILHEQAPHSIGERATSALTHAHGLADARLGRARLPPWGLRSGVAAPGALPVRNGRGRGLAAGRAGRLDGRRVRKAARPDTTTLNWVRLLRLSVGGLHVERARWLPPVGHTRKHRGARARAGARS</sequence>
<dbReference type="EMBL" id="KQ087316">
    <property type="protein sequence ID" value="KLT38358.1"/>
    <property type="molecule type" value="Genomic_DNA"/>
</dbReference>
<organism evidence="1 2">
    <name type="scientific">Cutaneotrichosporon oleaginosum</name>
    <dbReference type="NCBI Taxonomy" id="879819"/>
    <lineage>
        <taxon>Eukaryota</taxon>
        <taxon>Fungi</taxon>
        <taxon>Dikarya</taxon>
        <taxon>Basidiomycota</taxon>
        <taxon>Agaricomycotina</taxon>
        <taxon>Tremellomycetes</taxon>
        <taxon>Trichosporonales</taxon>
        <taxon>Trichosporonaceae</taxon>
        <taxon>Cutaneotrichosporon</taxon>
    </lineage>
</organism>
<evidence type="ECO:0000313" key="2">
    <source>
        <dbReference type="Proteomes" id="UP000053611"/>
    </source>
</evidence>
<accession>A0A0J0XBB6</accession>